<keyword evidence="3" id="KW-0812">Transmembrane</keyword>
<dbReference type="Pfam" id="PF13306">
    <property type="entry name" value="LRR_5"/>
    <property type="match status" value="1"/>
</dbReference>
<dbReference type="EMBL" id="GAKP01020944">
    <property type="protein sequence ID" value="JAC38008.1"/>
    <property type="molecule type" value="Transcribed_RNA"/>
</dbReference>
<proteinExistence type="predicted"/>
<dbReference type="Gene3D" id="3.80.10.10">
    <property type="entry name" value="Ribonuclease Inhibitor"/>
    <property type="match status" value="2"/>
</dbReference>
<evidence type="ECO:0000256" key="2">
    <source>
        <dbReference type="ARBA" id="ARBA00022737"/>
    </source>
</evidence>
<name>A0A034V8X0_BACDO</name>
<keyword evidence="4" id="KW-0732">Signal</keyword>
<evidence type="ECO:0000256" key="4">
    <source>
        <dbReference type="SAM" id="SignalP"/>
    </source>
</evidence>
<dbReference type="Pfam" id="PF13855">
    <property type="entry name" value="LRR_8"/>
    <property type="match status" value="2"/>
</dbReference>
<dbReference type="InterPro" id="IPR001611">
    <property type="entry name" value="Leu-rich_rpt"/>
</dbReference>
<keyword evidence="5" id="KW-0121">Carboxypeptidase</keyword>
<feature type="transmembrane region" description="Helical" evidence="3">
    <location>
        <begin position="449"/>
        <end position="474"/>
    </location>
</feature>
<dbReference type="GO" id="GO:0004180">
    <property type="term" value="F:carboxypeptidase activity"/>
    <property type="evidence" value="ECO:0007669"/>
    <property type="project" value="UniProtKB-KW"/>
</dbReference>
<dbReference type="OrthoDB" id="635273at2759"/>
<organism evidence="5">
    <name type="scientific">Bactrocera dorsalis</name>
    <name type="common">Oriental fruit fly</name>
    <name type="synonym">Dacus dorsalis</name>
    <dbReference type="NCBI Taxonomy" id="27457"/>
    <lineage>
        <taxon>Eukaryota</taxon>
        <taxon>Metazoa</taxon>
        <taxon>Ecdysozoa</taxon>
        <taxon>Arthropoda</taxon>
        <taxon>Hexapoda</taxon>
        <taxon>Insecta</taxon>
        <taxon>Pterygota</taxon>
        <taxon>Neoptera</taxon>
        <taxon>Endopterygota</taxon>
        <taxon>Diptera</taxon>
        <taxon>Brachycera</taxon>
        <taxon>Muscomorpha</taxon>
        <taxon>Tephritoidea</taxon>
        <taxon>Tephritidae</taxon>
        <taxon>Bactrocera</taxon>
        <taxon>Bactrocera</taxon>
    </lineage>
</organism>
<dbReference type="EMBL" id="GAKP01020945">
    <property type="protein sequence ID" value="JAC38007.1"/>
    <property type="molecule type" value="Transcribed_RNA"/>
</dbReference>
<accession>A0A034V8X0</accession>
<dbReference type="InterPro" id="IPR026906">
    <property type="entry name" value="LRR_5"/>
</dbReference>
<gene>
    <name evidence="5" type="primary">CPN2</name>
</gene>
<keyword evidence="3" id="KW-0472">Membrane</keyword>
<sequence>MDYKFVLLLVYFGAVLVLSSAQHENIPYEDVKDICEKCVCLTAHDSDKRYHHLLSCTSNRFKHILARWPTEFGKNHDNVDIVATFSYNEIELLQQLPATDAQLTFSCRHCGIKDLQEPTFIDVPNIRRLDLSWNEITSEVLTPGVFRGPFQVTHYEPIELVDLDLSHNKLHQLDKKVFEHTPNLTKLNLSYNDLKVLNEPTVLALTSVTGLQELYLSHTAIKTVSMSIFKSLVSLRILNLAGNELTSVPDKLQLIGRSLISLNLAQNPIERFTEESFTGLTSLQNLNISYMPVLKTIGKDIFSRLENLRRLDCAYNPKLTEFDMESILHSSNLTDLDISHCALTTISLLVNVTDMSKTNISTLVRPWAHLHTFEISGNPWYCNCSLMQTLEYIGAQQSNGEMPARCDTPYFLAGNIIPNLSSKEICNLKIPKKIVIEEDEPPKFLRKRYIILTLITAAVVVSIGVMLGFVIAGIRRRLKRNDFGIEPIRYTSVRSSNLSAFSNGNTNSIVVKENGAANANV</sequence>
<feature type="chain" id="PRO_5007368998" evidence="4">
    <location>
        <begin position="22"/>
        <end position="521"/>
    </location>
</feature>
<dbReference type="SUPFAM" id="SSF52058">
    <property type="entry name" value="L domain-like"/>
    <property type="match status" value="1"/>
</dbReference>
<keyword evidence="1" id="KW-0433">Leucine-rich repeat</keyword>
<dbReference type="InterPro" id="IPR003591">
    <property type="entry name" value="Leu-rich_rpt_typical-subtyp"/>
</dbReference>
<keyword evidence="3" id="KW-1133">Transmembrane helix</keyword>
<keyword evidence="5" id="KW-0645">Protease</keyword>
<evidence type="ECO:0000256" key="1">
    <source>
        <dbReference type="ARBA" id="ARBA00022614"/>
    </source>
</evidence>
<keyword evidence="2" id="KW-0677">Repeat</keyword>
<evidence type="ECO:0000256" key="3">
    <source>
        <dbReference type="SAM" id="Phobius"/>
    </source>
</evidence>
<dbReference type="PANTHER" id="PTHR24366">
    <property type="entry name" value="IG(IMMUNOGLOBULIN) AND LRR(LEUCINE RICH REPEAT) DOMAINS"/>
    <property type="match status" value="1"/>
</dbReference>
<dbReference type="PROSITE" id="PS51450">
    <property type="entry name" value="LRR"/>
    <property type="match status" value="2"/>
</dbReference>
<feature type="signal peptide" evidence="4">
    <location>
        <begin position="1"/>
        <end position="21"/>
    </location>
</feature>
<dbReference type="Pfam" id="PF13516">
    <property type="entry name" value="LRR_6"/>
    <property type="match status" value="1"/>
</dbReference>
<evidence type="ECO:0000313" key="5">
    <source>
        <dbReference type="EMBL" id="JAC38008.1"/>
    </source>
</evidence>
<dbReference type="SMART" id="SM00369">
    <property type="entry name" value="LRR_TYP"/>
    <property type="match status" value="6"/>
</dbReference>
<dbReference type="AlphaFoldDB" id="A0A034V8X0"/>
<reference evidence="5" key="1">
    <citation type="journal article" date="2014" name="BMC Genomics">
        <title>Characterizing the developmental transcriptome of the oriental fruit fly, Bactrocera dorsalis (Diptera: Tephritidae) through comparative genomic analysis with Drosophila melanogaster utilizing modENCODE datasets.</title>
        <authorList>
            <person name="Geib S.M."/>
            <person name="Calla B."/>
            <person name="Hall B."/>
            <person name="Hou S."/>
            <person name="Manoukis N.C."/>
        </authorList>
    </citation>
    <scope>NUCLEOTIDE SEQUENCE</scope>
    <source>
        <strain evidence="5">Punador</strain>
    </source>
</reference>
<dbReference type="PANTHER" id="PTHR24366:SF168">
    <property type="entry name" value="GH22922P-RELATED"/>
    <property type="match status" value="1"/>
</dbReference>
<protein>
    <submittedName>
        <fullName evidence="5">Carboxypeptidase N subunit 2</fullName>
    </submittedName>
</protein>
<dbReference type="InterPro" id="IPR032675">
    <property type="entry name" value="LRR_dom_sf"/>
</dbReference>
<keyword evidence="5" id="KW-0378">Hydrolase</keyword>